<feature type="transmembrane region" description="Helical" evidence="8">
    <location>
        <begin position="92"/>
        <end position="111"/>
    </location>
</feature>
<evidence type="ECO:0000259" key="9">
    <source>
        <dbReference type="PROSITE" id="PS50928"/>
    </source>
</evidence>
<dbReference type="Pfam" id="PF00528">
    <property type="entry name" value="BPD_transp_1"/>
    <property type="match status" value="1"/>
</dbReference>
<dbReference type="OrthoDB" id="9807047at2"/>
<feature type="transmembrane region" description="Helical" evidence="8">
    <location>
        <begin position="212"/>
        <end position="230"/>
    </location>
</feature>
<feature type="transmembrane region" description="Helical" evidence="8">
    <location>
        <begin position="142"/>
        <end position="161"/>
    </location>
</feature>
<keyword evidence="6 8" id="KW-1133">Transmembrane helix</keyword>
<evidence type="ECO:0000256" key="8">
    <source>
        <dbReference type="RuleBase" id="RU363032"/>
    </source>
</evidence>
<organism evidence="10 11">
    <name type="scientific">Roseburia inulinivorans</name>
    <dbReference type="NCBI Taxonomy" id="360807"/>
    <lineage>
        <taxon>Bacteria</taxon>
        <taxon>Bacillati</taxon>
        <taxon>Bacillota</taxon>
        <taxon>Clostridia</taxon>
        <taxon>Lachnospirales</taxon>
        <taxon>Lachnospiraceae</taxon>
        <taxon>Roseburia</taxon>
    </lineage>
</organism>
<feature type="transmembrane region" description="Helical" evidence="8">
    <location>
        <begin position="182"/>
        <end position="206"/>
    </location>
</feature>
<reference evidence="11" key="1">
    <citation type="submission" date="2015-05" db="EMBL/GenBank/DDBJ databases">
        <authorList>
            <consortium name="Pathogen Informatics"/>
        </authorList>
    </citation>
    <scope>NUCLEOTIDE SEQUENCE [LARGE SCALE GENOMIC DNA]</scope>
    <source>
        <strain evidence="11">L1-83</strain>
    </source>
</reference>
<evidence type="ECO:0000256" key="6">
    <source>
        <dbReference type="ARBA" id="ARBA00022989"/>
    </source>
</evidence>
<protein>
    <submittedName>
        <fullName evidence="10">Spermidine/putrescine ABC transporter permease</fullName>
    </submittedName>
</protein>
<comment type="similarity">
    <text evidence="2">Belongs to the binding-protein-dependent transport system permease family. CysTW subfamily.</text>
</comment>
<evidence type="ECO:0000313" key="11">
    <source>
        <dbReference type="Proteomes" id="UP000049828"/>
    </source>
</evidence>
<feature type="domain" description="ABC transmembrane type-1" evidence="9">
    <location>
        <begin position="57"/>
        <end position="261"/>
    </location>
</feature>
<dbReference type="EMBL" id="CVRS01000016">
    <property type="protein sequence ID" value="CRL32835.1"/>
    <property type="molecule type" value="Genomic_DNA"/>
</dbReference>
<evidence type="ECO:0000313" key="10">
    <source>
        <dbReference type="EMBL" id="CRL32835.1"/>
    </source>
</evidence>
<dbReference type="CDD" id="cd06261">
    <property type="entry name" value="TM_PBP2"/>
    <property type="match status" value="1"/>
</dbReference>
<evidence type="ECO:0000256" key="1">
    <source>
        <dbReference type="ARBA" id="ARBA00004651"/>
    </source>
</evidence>
<evidence type="ECO:0000256" key="5">
    <source>
        <dbReference type="ARBA" id="ARBA00022692"/>
    </source>
</evidence>
<feature type="transmembrane region" description="Helical" evidence="8">
    <location>
        <begin position="242"/>
        <end position="264"/>
    </location>
</feature>
<dbReference type="RefSeq" id="WP_055039092.1">
    <property type="nucleotide sequence ID" value="NZ_CVRS01000016.1"/>
</dbReference>
<keyword evidence="3 8" id="KW-0813">Transport</keyword>
<evidence type="ECO:0000256" key="7">
    <source>
        <dbReference type="ARBA" id="ARBA00023136"/>
    </source>
</evidence>
<evidence type="ECO:0000256" key="4">
    <source>
        <dbReference type="ARBA" id="ARBA00022475"/>
    </source>
</evidence>
<dbReference type="PANTHER" id="PTHR42929:SF1">
    <property type="entry name" value="INNER MEMBRANE ABC TRANSPORTER PERMEASE PROTEIN YDCU-RELATED"/>
    <property type="match status" value="1"/>
</dbReference>
<feature type="transmembrane region" description="Helical" evidence="8">
    <location>
        <begin position="12"/>
        <end position="33"/>
    </location>
</feature>
<keyword evidence="4" id="KW-1003">Cell membrane</keyword>
<dbReference type="PANTHER" id="PTHR42929">
    <property type="entry name" value="INNER MEMBRANE ABC TRANSPORTER PERMEASE PROTEIN YDCU-RELATED-RELATED"/>
    <property type="match status" value="1"/>
</dbReference>
<dbReference type="InterPro" id="IPR000515">
    <property type="entry name" value="MetI-like"/>
</dbReference>
<dbReference type="GO" id="GO:0055085">
    <property type="term" value="P:transmembrane transport"/>
    <property type="evidence" value="ECO:0007669"/>
    <property type="project" value="InterPro"/>
</dbReference>
<dbReference type="Proteomes" id="UP000049828">
    <property type="component" value="Unassembled WGS sequence"/>
</dbReference>
<keyword evidence="7 8" id="KW-0472">Membrane</keyword>
<dbReference type="AlphaFoldDB" id="A0A0M6WAX2"/>
<comment type="subcellular location">
    <subcellularLocation>
        <location evidence="1 8">Cell membrane</location>
        <topology evidence="1 8">Multi-pass membrane protein</topology>
    </subcellularLocation>
</comment>
<keyword evidence="11" id="KW-1185">Reference proteome</keyword>
<name>A0A0M6WAX2_9FIRM</name>
<dbReference type="GO" id="GO:0005886">
    <property type="term" value="C:plasma membrane"/>
    <property type="evidence" value="ECO:0007669"/>
    <property type="project" value="UniProtKB-SubCell"/>
</dbReference>
<sequence>MRKSGRQLFAGPYLIWIIGFILLPLAMIIYYAFTTSGGTFTFENVAAIADPVHVRSILLSLKLGTICTIVCLLLAYPLAMILNGLKIKQQSFVVFIFILPMWMNFMLRILAWRLLLSNNGIVNAIFQFFGFGTVKMLNTQTAVVFGMVYDFLPFMILPIYNSMARIKNDVIEAAKDLGASDAIILFKIIIPLTLSGIISGIIMVFVPALTSFVISDLLGGGKVLLIGNVIEQEFMQGTNWNLGSGLSVVLMIFVVASMALMNIFDKDGGGTAVW</sequence>
<dbReference type="Gene3D" id="1.10.3720.10">
    <property type="entry name" value="MetI-like"/>
    <property type="match status" value="1"/>
</dbReference>
<proteinExistence type="inferred from homology"/>
<keyword evidence="5 8" id="KW-0812">Transmembrane</keyword>
<dbReference type="SUPFAM" id="SSF161098">
    <property type="entry name" value="MetI-like"/>
    <property type="match status" value="1"/>
</dbReference>
<dbReference type="PROSITE" id="PS50928">
    <property type="entry name" value="ABC_TM1"/>
    <property type="match status" value="1"/>
</dbReference>
<feature type="transmembrane region" description="Helical" evidence="8">
    <location>
        <begin position="63"/>
        <end position="85"/>
    </location>
</feature>
<dbReference type="STRING" id="360807.ERS852392_00445"/>
<dbReference type="InterPro" id="IPR035906">
    <property type="entry name" value="MetI-like_sf"/>
</dbReference>
<accession>A0A0M6WAX2</accession>
<evidence type="ECO:0000256" key="2">
    <source>
        <dbReference type="ARBA" id="ARBA00007069"/>
    </source>
</evidence>
<evidence type="ECO:0000256" key="3">
    <source>
        <dbReference type="ARBA" id="ARBA00022448"/>
    </source>
</evidence>
<gene>
    <name evidence="10" type="ORF">RIL183_00601</name>
</gene>